<gene>
    <name evidence="3" type="ORF">GO606_16205</name>
</gene>
<name>A0ABX1PNV5_9RHOO</name>
<evidence type="ECO:0000256" key="1">
    <source>
        <dbReference type="SAM" id="SignalP"/>
    </source>
</evidence>
<dbReference type="RefSeq" id="WP_169119558.1">
    <property type="nucleotide sequence ID" value="NZ_WTVG02000040.1"/>
</dbReference>
<dbReference type="Pfam" id="PF20408">
    <property type="entry name" value="Abhydrolase_11"/>
    <property type="match status" value="1"/>
</dbReference>
<dbReference type="InterPro" id="IPR046879">
    <property type="entry name" value="KANL3/Tex30_Abhydrolase"/>
</dbReference>
<dbReference type="Proteomes" id="UP000615989">
    <property type="component" value="Unassembled WGS sequence"/>
</dbReference>
<keyword evidence="3" id="KW-0378">Hydrolase</keyword>
<dbReference type="GO" id="GO:0016787">
    <property type="term" value="F:hydrolase activity"/>
    <property type="evidence" value="ECO:0007669"/>
    <property type="project" value="UniProtKB-KW"/>
</dbReference>
<dbReference type="EMBL" id="WTVG01000060">
    <property type="protein sequence ID" value="NMG26229.1"/>
    <property type="molecule type" value="Genomic_DNA"/>
</dbReference>
<organism evidence="3 4">
    <name type="scientific">Aromatoleum anaerobium</name>
    <dbReference type="NCBI Taxonomy" id="182180"/>
    <lineage>
        <taxon>Bacteria</taxon>
        <taxon>Pseudomonadati</taxon>
        <taxon>Pseudomonadota</taxon>
        <taxon>Betaproteobacteria</taxon>
        <taxon>Rhodocyclales</taxon>
        <taxon>Rhodocyclaceae</taxon>
        <taxon>Aromatoleum</taxon>
    </lineage>
</organism>
<keyword evidence="4" id="KW-1185">Reference proteome</keyword>
<dbReference type="SUPFAM" id="SSF53474">
    <property type="entry name" value="alpha/beta-Hydrolases"/>
    <property type="match status" value="1"/>
</dbReference>
<proteinExistence type="predicted"/>
<evidence type="ECO:0000313" key="3">
    <source>
        <dbReference type="EMBL" id="NMG26229.1"/>
    </source>
</evidence>
<dbReference type="InterPro" id="IPR029058">
    <property type="entry name" value="AB_hydrolase_fold"/>
</dbReference>
<evidence type="ECO:0000313" key="4">
    <source>
        <dbReference type="Proteomes" id="UP000615989"/>
    </source>
</evidence>
<feature type="domain" description="KANL3/Tex30 alpha/beta hydrolase-like" evidence="2">
    <location>
        <begin position="35"/>
        <end position="205"/>
    </location>
</feature>
<protein>
    <submittedName>
        <fullName evidence="3">Alpha/beta hydrolase</fullName>
    </submittedName>
</protein>
<keyword evidence="1" id="KW-0732">Signal</keyword>
<sequence>MHALHTFLWILGCVVATQAVAQMPEGEYLDGNASKVAVILAHGRGNSPDGNVVGPLRKAIHQELGAHTLSLRMPDPGADAVDSPQLAASFPEAYRRIQAAIDYLKNEKKIERIYLMGHSMGGRMTTGFLANNPDAHIVGFIGVGLTAGGKEPLNTNLNLRKVGVPVIDVYGDNEMDAKAASFRKPLVSQQFMQVKIPGAKHDYRGYEKPVADAVINWLKQQEGR</sequence>
<comment type="caution">
    <text evidence="3">The sequence shown here is derived from an EMBL/GenBank/DDBJ whole genome shotgun (WGS) entry which is preliminary data.</text>
</comment>
<dbReference type="Gene3D" id="3.40.50.1820">
    <property type="entry name" value="alpha/beta hydrolase"/>
    <property type="match status" value="1"/>
</dbReference>
<reference evidence="3" key="1">
    <citation type="submission" date="2019-12" db="EMBL/GenBank/DDBJ databases">
        <title>Comparative genomics gives insights into the taxonomy of the Azoarcus-Aromatoleum group and reveals separate origins of nif in the plant-associated Azoarcus and non-plant-associated Aromatoleum sub-groups.</title>
        <authorList>
            <person name="Lafos M."/>
            <person name="Maluk M."/>
            <person name="Batista M."/>
            <person name="Junghare M."/>
            <person name="Carmona M."/>
            <person name="Faoro H."/>
            <person name="Cruz L.M."/>
            <person name="Battistoni F."/>
            <person name="De Souza E."/>
            <person name="Pedrosa F."/>
            <person name="Chen W.-M."/>
            <person name="Poole P.S."/>
            <person name="Dixon R.A."/>
            <person name="James E.K."/>
        </authorList>
    </citation>
    <scope>NUCLEOTIDE SEQUENCE</scope>
    <source>
        <strain evidence="3">LuFRes1</strain>
    </source>
</reference>
<accession>A0ABX1PNV5</accession>
<feature type="chain" id="PRO_5045932452" evidence="1">
    <location>
        <begin position="22"/>
        <end position="224"/>
    </location>
</feature>
<feature type="signal peptide" evidence="1">
    <location>
        <begin position="1"/>
        <end position="21"/>
    </location>
</feature>
<evidence type="ECO:0000259" key="2">
    <source>
        <dbReference type="Pfam" id="PF20408"/>
    </source>
</evidence>